<accession>F4KL48</accession>
<evidence type="ECO:0000256" key="1">
    <source>
        <dbReference type="SAM" id="SignalP"/>
    </source>
</evidence>
<keyword evidence="1" id="KW-0732">Signal</keyword>
<dbReference type="EMBL" id="CP002689">
    <property type="protein sequence ID" value="AEE12022.1"/>
    <property type="molecule type" value="Genomic_DNA"/>
</dbReference>
<feature type="signal peptide" evidence="1">
    <location>
        <begin position="1"/>
        <end position="26"/>
    </location>
</feature>
<sequence>MMTRRNLYNFLLVALPLLLLPSIVVAQQSRSETNSRRREELVRQRKEFFAQELELTADEATYLDRTLRQADQKRIPLWRELRKQYEATRGEALSEAQAAKCLEREQQLKSQLAEIDEETMTELRKQIPARKLAQVSREGTCNGCWERAVAFVLWTLCPTDFDFPKGGFS</sequence>
<protein>
    <submittedName>
        <fullName evidence="2">Uncharacterized protein</fullName>
    </submittedName>
</protein>
<proteinExistence type="predicted"/>
<dbReference type="KEGG" id="pah:Poras_0068"/>
<evidence type="ECO:0000313" key="2">
    <source>
        <dbReference type="EMBL" id="AEE12022.1"/>
    </source>
</evidence>
<organism evidence="2 3">
    <name type="scientific">Porphyromonas asaccharolytica (strain ATCC 25260 / DSM 20707 / BCRC 10618 / CCUG 7834 / JCM 6326 / LMG 13178 / VPI 4198 / B440)</name>
    <name type="common">Bacteroides asaccharolyticus</name>
    <dbReference type="NCBI Taxonomy" id="879243"/>
    <lineage>
        <taxon>Bacteria</taxon>
        <taxon>Pseudomonadati</taxon>
        <taxon>Bacteroidota</taxon>
        <taxon>Bacteroidia</taxon>
        <taxon>Bacteroidales</taxon>
        <taxon>Porphyromonadaceae</taxon>
        <taxon>Porphyromonas</taxon>
    </lineage>
</organism>
<evidence type="ECO:0000313" key="3">
    <source>
        <dbReference type="Proteomes" id="UP000006545"/>
    </source>
</evidence>
<reference evidence="3" key="1">
    <citation type="submission" date="2011-04" db="EMBL/GenBank/DDBJ databases">
        <title>The complete genome of Porphyromonas asaccharolytica DSM 20707.</title>
        <authorList>
            <person name="Lucas S."/>
            <person name="Han J."/>
            <person name="Lapidus A."/>
            <person name="Bruce D."/>
            <person name="Goodwin L."/>
            <person name="Pitluck S."/>
            <person name="Peters L."/>
            <person name="Kyrpides N."/>
            <person name="Mavromatis K."/>
            <person name="Ivanova N."/>
            <person name="Ovchinnikova G."/>
            <person name="Pagani I."/>
            <person name="Lu M."/>
            <person name="Detter J.C."/>
            <person name="Tapia R."/>
            <person name="Han C."/>
            <person name="Land M."/>
            <person name="Hauser L."/>
            <person name="Markowitz V."/>
            <person name="Cheng J.-F."/>
            <person name="Hugenholtz P."/>
            <person name="Woyke T."/>
            <person name="Wu D."/>
            <person name="Gronow S."/>
            <person name="Wellnitz S."/>
            <person name="Brambilla E."/>
            <person name="Klenk H.-P."/>
            <person name="Eisen J.A."/>
        </authorList>
    </citation>
    <scope>NUCLEOTIDE SEQUENCE [LARGE SCALE GENOMIC DNA]</scope>
    <source>
        <strain evidence="3">ATCC 25260 / DSM 20707 / VPI 4198</strain>
    </source>
</reference>
<name>F4KL48_PORAD</name>
<gene>
    <name evidence="2" type="ordered locus">Poras_0068</name>
</gene>
<dbReference type="RefSeq" id="WP_013759744.1">
    <property type="nucleotide sequence ID" value="NC_015501.1"/>
</dbReference>
<dbReference type="AlphaFoldDB" id="F4KL48"/>
<dbReference type="Proteomes" id="UP000006545">
    <property type="component" value="Chromosome"/>
</dbReference>
<dbReference type="STRING" id="879243.Poras_0068"/>
<feature type="chain" id="PRO_5003315750" evidence="1">
    <location>
        <begin position="27"/>
        <end position="169"/>
    </location>
</feature>
<dbReference type="HOGENOM" id="CLU_1577084_0_0_10"/>
<keyword evidence="3" id="KW-1185">Reference proteome</keyword>